<accession>A0A974PUE8</accession>
<feature type="transmembrane region" description="Helical" evidence="1">
    <location>
        <begin position="96"/>
        <end position="116"/>
    </location>
</feature>
<dbReference type="AlphaFoldDB" id="A0A974PUE8"/>
<keyword evidence="1" id="KW-0812">Transmembrane</keyword>
<evidence type="ECO:0000313" key="2">
    <source>
        <dbReference type="EMBL" id="QRG09751.1"/>
    </source>
</evidence>
<dbReference type="EMBL" id="CP063362">
    <property type="protein sequence ID" value="QRG09751.1"/>
    <property type="molecule type" value="Genomic_DNA"/>
</dbReference>
<dbReference type="Pfam" id="PF03591">
    <property type="entry name" value="AzlC"/>
    <property type="match status" value="1"/>
</dbReference>
<keyword evidence="3" id="KW-1185">Reference proteome</keyword>
<gene>
    <name evidence="2" type="ORF">EZH22_19895</name>
</gene>
<evidence type="ECO:0000256" key="1">
    <source>
        <dbReference type="SAM" id="Phobius"/>
    </source>
</evidence>
<proteinExistence type="predicted"/>
<protein>
    <submittedName>
        <fullName evidence="2">AzlC family ABC transporter permease</fullName>
    </submittedName>
</protein>
<sequence length="227" mass="23682">MRGAGHALSVPALVLFASYLGFGAVLQSVGFPLFAGLASTFLIWALPAQLILIGGLVSGTALPALALAVALSSMRLLPMVVSIAPHMRGTRRSLPAELICAHYVAMTVWLEGLRLLPRLPGEARVPFVLGLGNALIGISLLGTLTGYHVASEVPVPLAAGLLLLTPLSFTVLMVRNAATPTDWLALAAGLLIMPLTLHFEGGLDLLIAGIGGGTLAYGLGRLWERRR</sequence>
<dbReference type="Proteomes" id="UP000596427">
    <property type="component" value="Chromosome"/>
</dbReference>
<reference evidence="2 3" key="1">
    <citation type="submission" date="2020-10" db="EMBL/GenBank/DDBJ databases">
        <title>Degradation of 1,4-Dioxane by Xanthobacter sp. YN2, via a Novel Group-2 Soluble Di-Iron Monooxygenase.</title>
        <authorList>
            <person name="Ma F."/>
            <person name="Wang Y."/>
            <person name="Yang J."/>
            <person name="Guo H."/>
            <person name="Su D."/>
            <person name="Yu L."/>
        </authorList>
    </citation>
    <scope>NUCLEOTIDE SEQUENCE [LARGE SCALE GENOMIC DNA]</scope>
    <source>
        <strain evidence="2 3">YN2</strain>
    </source>
</reference>
<feature type="transmembrane region" description="Helical" evidence="1">
    <location>
        <begin position="128"/>
        <end position="149"/>
    </location>
</feature>
<keyword evidence="1" id="KW-1133">Transmembrane helix</keyword>
<feature type="transmembrane region" description="Helical" evidence="1">
    <location>
        <begin position="205"/>
        <end position="223"/>
    </location>
</feature>
<dbReference type="KEGG" id="xdi:EZH22_19895"/>
<keyword evidence="1" id="KW-0472">Membrane</keyword>
<organism evidence="2 3">
    <name type="scientific">Xanthobacter dioxanivorans</name>
    <dbReference type="NCBI Taxonomy" id="2528964"/>
    <lineage>
        <taxon>Bacteria</taxon>
        <taxon>Pseudomonadati</taxon>
        <taxon>Pseudomonadota</taxon>
        <taxon>Alphaproteobacteria</taxon>
        <taxon>Hyphomicrobiales</taxon>
        <taxon>Xanthobacteraceae</taxon>
        <taxon>Xanthobacter</taxon>
    </lineage>
</organism>
<name>A0A974PUE8_9HYPH</name>
<dbReference type="InterPro" id="IPR011606">
    <property type="entry name" value="Brnchd-chn_aa_trnsp_permease"/>
</dbReference>
<evidence type="ECO:0000313" key="3">
    <source>
        <dbReference type="Proteomes" id="UP000596427"/>
    </source>
</evidence>
<feature type="transmembrane region" description="Helical" evidence="1">
    <location>
        <begin position="155"/>
        <end position="174"/>
    </location>
</feature>